<accession>A0A1G6Y0S2</accession>
<gene>
    <name evidence="1" type="ORF">SAMN05421630_11363</name>
</gene>
<evidence type="ECO:0000313" key="1">
    <source>
        <dbReference type="EMBL" id="SDD83910.1"/>
    </source>
</evidence>
<reference evidence="1 2" key="1">
    <citation type="submission" date="2016-10" db="EMBL/GenBank/DDBJ databases">
        <authorList>
            <person name="de Groot N.N."/>
        </authorList>
    </citation>
    <scope>NUCLEOTIDE SEQUENCE [LARGE SCALE GENOMIC DNA]</scope>
    <source>
        <strain evidence="1 2">CGMCC 4.5506</strain>
    </source>
</reference>
<sequence>MPWCLHDITCRYGRCNSTYSGAGALVQDMVGRLSTGGGRLVILKMNLVSLGFEVPAHVLA</sequence>
<evidence type="ECO:0000313" key="2">
    <source>
        <dbReference type="Proteomes" id="UP000199494"/>
    </source>
</evidence>
<protein>
    <submittedName>
        <fullName evidence="1">Uncharacterized protein</fullName>
    </submittedName>
</protein>
<dbReference type="EMBL" id="FMZE01000013">
    <property type="protein sequence ID" value="SDD83910.1"/>
    <property type="molecule type" value="Genomic_DNA"/>
</dbReference>
<name>A0A1G6Y0S2_9PSEU</name>
<keyword evidence="2" id="KW-1185">Reference proteome</keyword>
<dbReference type="Proteomes" id="UP000199494">
    <property type="component" value="Unassembled WGS sequence"/>
</dbReference>
<dbReference type="AlphaFoldDB" id="A0A1G6Y0S2"/>
<proteinExistence type="predicted"/>
<organism evidence="1 2">
    <name type="scientific">Prauserella marina</name>
    <dbReference type="NCBI Taxonomy" id="530584"/>
    <lineage>
        <taxon>Bacteria</taxon>
        <taxon>Bacillati</taxon>
        <taxon>Actinomycetota</taxon>
        <taxon>Actinomycetes</taxon>
        <taxon>Pseudonocardiales</taxon>
        <taxon>Pseudonocardiaceae</taxon>
        <taxon>Prauserella</taxon>
    </lineage>
</organism>